<name>A0A645A6R8_9ZZZZ</name>
<proteinExistence type="predicted"/>
<dbReference type="AlphaFoldDB" id="A0A645A6R8"/>
<organism evidence="1">
    <name type="scientific">bioreactor metagenome</name>
    <dbReference type="NCBI Taxonomy" id="1076179"/>
    <lineage>
        <taxon>unclassified sequences</taxon>
        <taxon>metagenomes</taxon>
        <taxon>ecological metagenomes</taxon>
    </lineage>
</organism>
<protein>
    <submittedName>
        <fullName evidence="1">Uncharacterized protein</fullName>
    </submittedName>
</protein>
<sequence>MIAAVVVILLHHQLAVVHPVHPGGDIFVIRALAGDGVGEHRAMDIHAAKQADGFHNARADPIGNALLVNLKHRGVKHHGGELEAQVPVQVAAKVLRDGVLHALGKPDYVGVLRHHIDDEIGGQALGPVGKPLDKIAVGQRGNADRAPPVVNLGIGAENLELGHHVRQLAQLPVPQQHGGVCIQHGNLIIGDLVHILRKVSRLNRKQLTVTLGPDYNPARKRAHCRHDNHGQRQRKGNCTLLFYKMKVTLRPFALKTRGEHGAAAVYRAQQE</sequence>
<accession>A0A645A6R8</accession>
<evidence type="ECO:0000313" key="1">
    <source>
        <dbReference type="EMBL" id="MPM48792.1"/>
    </source>
</evidence>
<dbReference type="EMBL" id="VSSQ01012256">
    <property type="protein sequence ID" value="MPM48792.1"/>
    <property type="molecule type" value="Genomic_DNA"/>
</dbReference>
<comment type="caution">
    <text evidence="1">The sequence shown here is derived from an EMBL/GenBank/DDBJ whole genome shotgun (WGS) entry which is preliminary data.</text>
</comment>
<reference evidence="1" key="1">
    <citation type="submission" date="2019-08" db="EMBL/GenBank/DDBJ databases">
        <authorList>
            <person name="Kucharzyk K."/>
            <person name="Murdoch R.W."/>
            <person name="Higgins S."/>
            <person name="Loffler F."/>
        </authorList>
    </citation>
    <scope>NUCLEOTIDE SEQUENCE</scope>
</reference>
<gene>
    <name evidence="1" type="ORF">SDC9_95519</name>
</gene>